<feature type="transmembrane region" description="Helical" evidence="6">
    <location>
        <begin position="51"/>
        <end position="71"/>
    </location>
</feature>
<keyword evidence="6" id="KW-0808">Transferase</keyword>
<feature type="transmembrane region" description="Helical" evidence="6">
    <location>
        <begin position="258"/>
        <end position="284"/>
    </location>
</feature>
<evidence type="ECO:0000256" key="4">
    <source>
        <dbReference type="ARBA" id="ARBA00022989"/>
    </source>
</evidence>
<dbReference type="EMBL" id="CP060632">
    <property type="protein sequence ID" value="QNM00179.1"/>
    <property type="molecule type" value="Genomic_DNA"/>
</dbReference>
<evidence type="ECO:0000256" key="6">
    <source>
        <dbReference type="RuleBase" id="RU363042"/>
    </source>
</evidence>
<evidence type="ECO:0000256" key="3">
    <source>
        <dbReference type="ARBA" id="ARBA00022692"/>
    </source>
</evidence>
<dbReference type="Pfam" id="PF03706">
    <property type="entry name" value="LPG_synthase_TM"/>
    <property type="match status" value="1"/>
</dbReference>
<keyword evidence="6" id="KW-0443">Lipid metabolism</keyword>
<feature type="transmembrane region" description="Helical" evidence="6">
    <location>
        <begin position="13"/>
        <end position="31"/>
    </location>
</feature>
<feature type="transmembrane region" description="Helical" evidence="6">
    <location>
        <begin position="162"/>
        <end position="185"/>
    </location>
</feature>
<name>A0A7G9FNP7_9FIRM</name>
<keyword evidence="5 6" id="KW-0472">Membrane</keyword>
<comment type="similarity">
    <text evidence="6">Belongs to the LPG synthase family.</text>
</comment>
<dbReference type="AlphaFoldDB" id="A0A7G9FNP7"/>
<evidence type="ECO:0000313" key="8">
    <source>
        <dbReference type="Proteomes" id="UP000515819"/>
    </source>
</evidence>
<keyword evidence="8" id="KW-1185">Reference proteome</keyword>
<reference evidence="7 8" key="1">
    <citation type="submission" date="2020-08" db="EMBL/GenBank/DDBJ databases">
        <authorList>
            <person name="Liu C."/>
            <person name="Sun Q."/>
        </authorList>
    </citation>
    <scope>NUCLEOTIDE SEQUENCE [LARGE SCALE GENOMIC DNA]</scope>
    <source>
        <strain evidence="7 8">NSJ-4</strain>
    </source>
</reference>
<evidence type="ECO:0000256" key="5">
    <source>
        <dbReference type="ARBA" id="ARBA00023136"/>
    </source>
</evidence>
<dbReference type="NCBIfam" id="TIGR00374">
    <property type="entry name" value="flippase-like domain"/>
    <property type="match status" value="1"/>
</dbReference>
<gene>
    <name evidence="6" type="primary">mprF</name>
    <name evidence="7" type="ORF">H9Q76_02450</name>
</gene>
<dbReference type="InterPro" id="IPR022791">
    <property type="entry name" value="L-PG_synthase/AglD"/>
</dbReference>
<dbReference type="PANTHER" id="PTHR39087">
    <property type="entry name" value="UPF0104 MEMBRANE PROTEIN MJ1595"/>
    <property type="match status" value="1"/>
</dbReference>
<dbReference type="EC" id="2.3.2.3" evidence="6"/>
<feature type="transmembrane region" description="Helical" evidence="6">
    <location>
        <begin position="318"/>
        <end position="335"/>
    </location>
</feature>
<dbReference type="GO" id="GO:0046677">
    <property type="term" value="P:response to antibiotic"/>
    <property type="evidence" value="ECO:0007669"/>
    <property type="project" value="UniProtKB-KW"/>
</dbReference>
<comment type="function">
    <text evidence="6">Catalyzes the transfer of a lysyl group from L-lysyl-tRNA(Lys) to membrane-bound phosphatidylglycerol (PG), which produces lysylphosphatidylglycerol (LPG), a major component of the bacterial membrane with a positive net charge. LPG synthesis contributes to bacterial virulence as it is involved in the resistance mechanism against cationic antimicrobial peptides (CAMP) produces by the host's immune system (defensins, cathelicidins) and by the competing microorganisms.</text>
</comment>
<dbReference type="Proteomes" id="UP000515819">
    <property type="component" value="Chromosome"/>
</dbReference>
<protein>
    <recommendedName>
        <fullName evidence="6">Phosphatidylglycerol lysyltransferase</fullName>
        <ecNumber evidence="6">2.3.2.3</ecNumber>
    </recommendedName>
    <alternativeName>
        <fullName evidence="6">Lysylphosphatidylglycerol synthase</fullName>
    </alternativeName>
</protein>
<dbReference type="KEGG" id="wcp:H9Q76_02450"/>
<comment type="subcellular location">
    <subcellularLocation>
        <location evidence="1 6">Cell membrane</location>
        <topology evidence="1 6">Multi-pass membrane protein</topology>
    </subcellularLocation>
</comment>
<comment type="catalytic activity">
    <reaction evidence="6">
        <text>L-lysyl-tRNA(Lys) + a 1,2-diacyl-sn-glycero-3-phospho-(1'-sn-glycerol) = a 1,2-diacyl-sn-glycero-3-phospho-1'-(3'-O-L-lysyl)-sn-glycerol + tRNA(Lys)</text>
        <dbReference type="Rhea" id="RHEA:10668"/>
        <dbReference type="Rhea" id="RHEA-COMP:9696"/>
        <dbReference type="Rhea" id="RHEA-COMP:9697"/>
        <dbReference type="ChEBI" id="CHEBI:64716"/>
        <dbReference type="ChEBI" id="CHEBI:75792"/>
        <dbReference type="ChEBI" id="CHEBI:78442"/>
        <dbReference type="ChEBI" id="CHEBI:78529"/>
        <dbReference type="EC" id="2.3.2.3"/>
    </reaction>
</comment>
<dbReference type="GO" id="GO:0005886">
    <property type="term" value="C:plasma membrane"/>
    <property type="evidence" value="ECO:0007669"/>
    <property type="project" value="UniProtKB-SubCell"/>
</dbReference>
<evidence type="ECO:0000256" key="2">
    <source>
        <dbReference type="ARBA" id="ARBA00022475"/>
    </source>
</evidence>
<dbReference type="PANTHER" id="PTHR39087:SF2">
    <property type="entry name" value="UPF0104 MEMBRANE PROTEIN MJ1595"/>
    <property type="match status" value="1"/>
</dbReference>
<keyword evidence="2" id="KW-1003">Cell membrane</keyword>
<organism evidence="7 8">
    <name type="scientific">Wujia chipingensis</name>
    <dbReference type="NCBI Taxonomy" id="2763670"/>
    <lineage>
        <taxon>Bacteria</taxon>
        <taxon>Bacillati</taxon>
        <taxon>Bacillota</taxon>
        <taxon>Clostridia</taxon>
        <taxon>Lachnospirales</taxon>
        <taxon>Lachnospiraceae</taxon>
        <taxon>Wujia</taxon>
    </lineage>
</organism>
<evidence type="ECO:0000313" key="7">
    <source>
        <dbReference type="EMBL" id="QNM00179.1"/>
    </source>
</evidence>
<accession>A0A7G9FNP7</accession>
<keyword evidence="3 6" id="KW-0812">Transmembrane</keyword>
<evidence type="ECO:0000256" key="1">
    <source>
        <dbReference type="ARBA" id="ARBA00004651"/>
    </source>
</evidence>
<dbReference type="GO" id="GO:0050071">
    <property type="term" value="F:phosphatidylglycerol lysyltransferase activity"/>
    <property type="evidence" value="ECO:0007669"/>
    <property type="project" value="UniProtKB-EC"/>
</dbReference>
<dbReference type="GO" id="GO:0006629">
    <property type="term" value="P:lipid metabolic process"/>
    <property type="evidence" value="ECO:0007669"/>
    <property type="project" value="UniProtKB-KW"/>
</dbReference>
<proteinExistence type="inferred from homology"/>
<keyword evidence="4 6" id="KW-1133">Transmembrane helix</keyword>
<sequence length="341" mass="38054">MDDTHQSDKNQKMVLKSIAKWLVIFALIAFVCYKNQDLMQEALEEIQITPVWKLVVCLLLGNLYFIAEGCIISEMTNTCDHRLSVWQGITCAYLCTFFRIATLGSGTGVAQLYYYNLHGIRVSTATGMSLAQYTFQKITIGIFGVVSFLLLILSGHSGIRKYAWYMFAGAVVISLICLFLFILTVSKKFSDLIMKLARKLVKPKSRLYPLLDKAQISIDYLQEQGRIVWKDKRLFLTVVGLDFFKFACWYAIPGIFFAGSYSVTIATCLGLTAVCNMVGCVMLAPSGVGTLDFVFALFFACVIPDGDAVAAGLVIYRLFTWIVPFVIGLVPALAVRKKDEK</sequence>
<dbReference type="RefSeq" id="WP_249321510.1">
    <property type="nucleotide sequence ID" value="NZ_CP060632.1"/>
</dbReference>
<feature type="transmembrane region" description="Helical" evidence="6">
    <location>
        <begin position="138"/>
        <end position="156"/>
    </location>
</feature>
<keyword evidence="6" id="KW-0046">Antibiotic resistance</keyword>
<feature type="transmembrane region" description="Helical" evidence="6">
    <location>
        <begin position="291"/>
        <end position="312"/>
    </location>
</feature>